<protein>
    <submittedName>
        <fullName evidence="2">Uncharacterized protein</fullName>
    </submittedName>
</protein>
<name>A0A2S5DGL2_9NEIS</name>
<evidence type="ECO:0000313" key="2">
    <source>
        <dbReference type="EMBL" id="POZ62235.1"/>
    </source>
</evidence>
<sequence>MRWGASLGGADYTEADAVFPAYAKERVMSKARHSTKEAKKQPQMTMKEKRAVKHQKKHAGESAPIIVPH</sequence>
<feature type="region of interest" description="Disordered" evidence="1">
    <location>
        <begin position="30"/>
        <end position="69"/>
    </location>
</feature>
<feature type="compositionally biased region" description="Basic and acidic residues" evidence="1">
    <location>
        <begin position="30"/>
        <end position="40"/>
    </location>
</feature>
<comment type="caution">
    <text evidence="2">The sequence shown here is derived from an EMBL/GenBank/DDBJ whole genome shotgun (WGS) entry which is preliminary data.</text>
</comment>
<keyword evidence="3" id="KW-1185">Reference proteome</keyword>
<dbReference type="Proteomes" id="UP000237082">
    <property type="component" value="Unassembled WGS sequence"/>
</dbReference>
<accession>A0A2S5DGL2</accession>
<dbReference type="AlphaFoldDB" id="A0A2S5DGL2"/>
<gene>
    <name evidence="2" type="ORF">C2I19_09500</name>
</gene>
<proteinExistence type="predicted"/>
<dbReference type="EMBL" id="PQWB01000033">
    <property type="protein sequence ID" value="POZ62235.1"/>
    <property type="molecule type" value="Genomic_DNA"/>
</dbReference>
<reference evidence="3" key="1">
    <citation type="submission" date="2018-02" db="EMBL/GenBank/DDBJ databases">
        <authorList>
            <person name="O'Hara-Hanley K."/>
            <person name="Soby S."/>
        </authorList>
    </citation>
    <scope>NUCLEOTIDE SEQUENCE [LARGE SCALE GENOMIC DNA]</scope>
    <source>
        <strain evidence="3">MWU14-2602</strain>
    </source>
</reference>
<evidence type="ECO:0000256" key="1">
    <source>
        <dbReference type="SAM" id="MobiDB-lite"/>
    </source>
</evidence>
<evidence type="ECO:0000313" key="3">
    <source>
        <dbReference type="Proteomes" id="UP000237082"/>
    </source>
</evidence>
<organism evidence="2 3">
    <name type="scientific">Chromobacterium alticapitis</name>
    <dbReference type="NCBI Taxonomy" id="2073169"/>
    <lineage>
        <taxon>Bacteria</taxon>
        <taxon>Pseudomonadati</taxon>
        <taxon>Pseudomonadota</taxon>
        <taxon>Betaproteobacteria</taxon>
        <taxon>Neisseriales</taxon>
        <taxon>Chromobacteriaceae</taxon>
        <taxon>Chromobacterium</taxon>
    </lineage>
</organism>